<organism evidence="1">
    <name type="scientific">Arundo donax</name>
    <name type="common">Giant reed</name>
    <name type="synonym">Donax arundinaceus</name>
    <dbReference type="NCBI Taxonomy" id="35708"/>
    <lineage>
        <taxon>Eukaryota</taxon>
        <taxon>Viridiplantae</taxon>
        <taxon>Streptophyta</taxon>
        <taxon>Embryophyta</taxon>
        <taxon>Tracheophyta</taxon>
        <taxon>Spermatophyta</taxon>
        <taxon>Magnoliopsida</taxon>
        <taxon>Liliopsida</taxon>
        <taxon>Poales</taxon>
        <taxon>Poaceae</taxon>
        <taxon>PACMAD clade</taxon>
        <taxon>Arundinoideae</taxon>
        <taxon>Arundineae</taxon>
        <taxon>Arundo</taxon>
    </lineage>
</organism>
<sequence>MSARMEPNLPWQDSFAGASTCIRIPTSMTMVRKKAMSAVTRPQTPSCWPRAPVLSGRRRCAACVFASLPPPI</sequence>
<dbReference type="EMBL" id="GBRH01239252">
    <property type="protein sequence ID" value="JAD58643.1"/>
    <property type="molecule type" value="Transcribed_RNA"/>
</dbReference>
<accession>A0A0A9B931</accession>
<evidence type="ECO:0000313" key="1">
    <source>
        <dbReference type="EMBL" id="JAD58643.1"/>
    </source>
</evidence>
<proteinExistence type="predicted"/>
<protein>
    <submittedName>
        <fullName evidence="1">Uncharacterized protein</fullName>
    </submittedName>
</protein>
<reference evidence="1" key="2">
    <citation type="journal article" date="2015" name="Data Brief">
        <title>Shoot transcriptome of the giant reed, Arundo donax.</title>
        <authorList>
            <person name="Barrero R.A."/>
            <person name="Guerrero F.D."/>
            <person name="Moolhuijzen P."/>
            <person name="Goolsby J.A."/>
            <person name="Tidwell J."/>
            <person name="Bellgard S.E."/>
            <person name="Bellgard M.I."/>
        </authorList>
    </citation>
    <scope>NUCLEOTIDE SEQUENCE</scope>
    <source>
        <tissue evidence="1">Shoot tissue taken approximately 20 cm above the soil surface</tissue>
    </source>
</reference>
<name>A0A0A9B931_ARUDO</name>
<reference evidence="1" key="1">
    <citation type="submission" date="2014-09" db="EMBL/GenBank/DDBJ databases">
        <authorList>
            <person name="Magalhaes I.L.F."/>
            <person name="Oliveira U."/>
            <person name="Santos F.R."/>
            <person name="Vidigal T.H.D.A."/>
            <person name="Brescovit A.D."/>
            <person name="Santos A.J."/>
        </authorList>
    </citation>
    <scope>NUCLEOTIDE SEQUENCE</scope>
    <source>
        <tissue evidence="1">Shoot tissue taken approximately 20 cm above the soil surface</tissue>
    </source>
</reference>
<dbReference type="AlphaFoldDB" id="A0A0A9B931"/>